<organism evidence="3 4">
    <name type="scientific">Anaerolinea thermophila</name>
    <dbReference type="NCBI Taxonomy" id="167964"/>
    <lineage>
        <taxon>Bacteria</taxon>
        <taxon>Bacillati</taxon>
        <taxon>Chloroflexota</taxon>
        <taxon>Anaerolineae</taxon>
        <taxon>Anaerolineales</taxon>
        <taxon>Anaerolineaceae</taxon>
        <taxon>Anaerolinea</taxon>
    </lineage>
</organism>
<sequence>MSDNLKIVALAGGVGGAKLADGLAQCLSSDQLTIIVNTGDDFNHLGLSISPDLDTVCYTLAGLANPQTGWGRKDESWRTLQEVKRLDGADWFNLGDLDLATHLVRTQRIQEGQTLSEITSDFCRRWGVDVPVYPMSDTPVRTFIHTKDGRRMPFQEYFVKEQCIPELTSIELMGIEKARAPEKALIALQQADCVIFCPSNPFVSIDPILAVPDIKHCIQNKKILAVSPLIGGKALKGPAAKMFRELGFDPNAAQVAKHYQSILSFFILDEKDKEQIPFIEGWGIICEAMNIFMPDRITRKRLARKVLSFLEKNI</sequence>
<dbReference type="CDD" id="cd07186">
    <property type="entry name" value="CofD_like"/>
    <property type="match status" value="1"/>
</dbReference>
<dbReference type="SUPFAM" id="SSF142338">
    <property type="entry name" value="CofD-like"/>
    <property type="match status" value="1"/>
</dbReference>
<proteinExistence type="inferred from homology"/>
<accession>A0A124FN23</accession>
<evidence type="ECO:0000256" key="2">
    <source>
        <dbReference type="ARBA" id="ARBA00022842"/>
    </source>
</evidence>
<reference evidence="3 4" key="1">
    <citation type="journal article" date="2015" name="MBio">
        <title>Genome-Resolved Metagenomic Analysis Reveals Roles for Candidate Phyla and Other Microbial Community Members in Biogeochemical Transformations in Oil Reservoirs.</title>
        <authorList>
            <person name="Hu P."/>
            <person name="Tom L."/>
            <person name="Singh A."/>
            <person name="Thomas B.C."/>
            <person name="Baker B.J."/>
            <person name="Piceno Y.M."/>
            <person name="Andersen G.L."/>
            <person name="Banfield J.F."/>
        </authorList>
    </citation>
    <scope>NUCLEOTIDE SEQUENCE [LARGE SCALE GENOMIC DNA]</scope>
    <source>
        <strain evidence="3">46_16</strain>
    </source>
</reference>
<dbReference type="Gene3D" id="3.40.50.10680">
    <property type="entry name" value="CofD-like domains"/>
    <property type="match status" value="1"/>
</dbReference>
<dbReference type="HAMAP" id="MF_01257">
    <property type="entry name" value="CofD"/>
    <property type="match status" value="1"/>
</dbReference>
<comment type="caution">
    <text evidence="3">The sequence shown here is derived from an EMBL/GenBank/DDBJ whole genome shotgun (WGS) entry which is preliminary data.</text>
</comment>
<name>A0A124FN23_9CHLR</name>
<dbReference type="GO" id="GO:0043743">
    <property type="term" value="F:LPPG:FO 2-phospho-L-lactate transferase activity"/>
    <property type="evidence" value="ECO:0007669"/>
    <property type="project" value="InterPro"/>
</dbReference>
<dbReference type="InterPro" id="IPR002882">
    <property type="entry name" value="CofD"/>
</dbReference>
<evidence type="ECO:0000313" key="3">
    <source>
        <dbReference type="EMBL" id="KUK46571.1"/>
    </source>
</evidence>
<dbReference type="Pfam" id="PF01933">
    <property type="entry name" value="CofD"/>
    <property type="match status" value="1"/>
</dbReference>
<dbReference type="NCBIfam" id="TIGR01819">
    <property type="entry name" value="F420_cofD"/>
    <property type="match status" value="1"/>
</dbReference>
<keyword evidence="2" id="KW-0460">Magnesium</keyword>
<protein>
    <submittedName>
        <fullName evidence="3">LPPG:FO 2-phospho-L-lactate transferase</fullName>
    </submittedName>
</protein>
<dbReference type="Proteomes" id="UP000064249">
    <property type="component" value="Unassembled WGS sequence"/>
</dbReference>
<gene>
    <name evidence="3" type="ORF">XD73_0540</name>
</gene>
<dbReference type="EMBL" id="LGFU01000019">
    <property type="protein sequence ID" value="KUK46571.1"/>
    <property type="molecule type" value="Genomic_DNA"/>
</dbReference>
<dbReference type="PATRIC" id="fig|167964.4.peg.1181"/>
<dbReference type="GO" id="GO:0000287">
    <property type="term" value="F:magnesium ion binding"/>
    <property type="evidence" value="ECO:0007669"/>
    <property type="project" value="InterPro"/>
</dbReference>
<dbReference type="AlphaFoldDB" id="A0A124FN23"/>
<evidence type="ECO:0000313" key="4">
    <source>
        <dbReference type="Proteomes" id="UP000064249"/>
    </source>
</evidence>
<dbReference type="InterPro" id="IPR010115">
    <property type="entry name" value="FbiA/CofD"/>
</dbReference>
<dbReference type="PANTHER" id="PTHR43007">
    <property type="entry name" value="2-PHOSPHO-L-LACTATE TRANSFERASE"/>
    <property type="match status" value="1"/>
</dbReference>
<evidence type="ECO:0000256" key="1">
    <source>
        <dbReference type="ARBA" id="ARBA00022679"/>
    </source>
</evidence>
<dbReference type="Gene3D" id="1.10.8.240">
    <property type="entry name" value="CofD-like domain"/>
    <property type="match status" value="1"/>
</dbReference>
<keyword evidence="1 3" id="KW-0808">Transferase</keyword>
<dbReference type="PANTHER" id="PTHR43007:SF1">
    <property type="entry name" value="2-PHOSPHO-L-LACTATE TRANSFERASE"/>
    <property type="match status" value="1"/>
</dbReference>
<dbReference type="InterPro" id="IPR038136">
    <property type="entry name" value="CofD-like_dom_sf"/>
</dbReference>